<feature type="region of interest" description="Disordered" evidence="1">
    <location>
        <begin position="1"/>
        <end position="31"/>
    </location>
</feature>
<feature type="region of interest" description="Disordered" evidence="1">
    <location>
        <begin position="234"/>
        <end position="268"/>
    </location>
</feature>
<organism evidence="2">
    <name type="scientific">Polytomella parva</name>
    <dbReference type="NCBI Taxonomy" id="51329"/>
    <lineage>
        <taxon>Eukaryota</taxon>
        <taxon>Viridiplantae</taxon>
        <taxon>Chlorophyta</taxon>
        <taxon>core chlorophytes</taxon>
        <taxon>Chlorophyceae</taxon>
        <taxon>CS clade</taxon>
        <taxon>Chlamydomonadales</taxon>
        <taxon>Chlamydomonadaceae</taxon>
        <taxon>Polytomella</taxon>
    </lineage>
</organism>
<sequence length="410" mass="46794">MSDFKKKGLNPFALKRDTGKNNSLTKANPNENSYAGIRSIKSRDNGLLSNPSSSILGSTTLIDGKTSLKNAVELLNLSMPHTSANNLLLSNDTDFVIQKQLLRTVSLNTSHRPCGISSNNELDMQLHPMPKFGKSPTSIHEGVSFANASKFESNYDPLYDISDLLSMHYEQASHSGDSHTCFPPRTRFEELSDGLSTREDGDMIDLKKCVQDLKYCDLTLCDSDDLSQPIKNKYRFNDSNQYDNNQYNSNQLSDNRNDSSDRNNPNRCCKRRQLWRNKRGGYNDNALNSINLACKSSGGMKKTRTNPNGYQKKNNHNTKEYHKIDEYQPSLRTRMMGRREERWNRNLTSYHDDIDKKYEVKDLPGVYSSFSATDSYNVPYEDHYVDYEGSYADELGIDEGMLDFNMWESI</sequence>
<accession>A0A7S0UJA3</accession>
<evidence type="ECO:0000313" key="2">
    <source>
        <dbReference type="EMBL" id="CAD8764373.1"/>
    </source>
</evidence>
<feature type="compositionally biased region" description="Polar residues" evidence="1">
    <location>
        <begin position="20"/>
        <end position="31"/>
    </location>
</feature>
<gene>
    <name evidence="2" type="ORF">PPAR00522_LOCUS757</name>
</gene>
<reference evidence="2" key="1">
    <citation type="submission" date="2021-01" db="EMBL/GenBank/DDBJ databases">
        <authorList>
            <person name="Corre E."/>
            <person name="Pelletier E."/>
            <person name="Niang G."/>
            <person name="Scheremetjew M."/>
            <person name="Finn R."/>
            <person name="Kale V."/>
            <person name="Holt S."/>
            <person name="Cochrane G."/>
            <person name="Meng A."/>
            <person name="Brown T."/>
            <person name="Cohen L."/>
        </authorList>
    </citation>
    <scope>NUCLEOTIDE SEQUENCE</scope>
    <source>
        <strain evidence="2">SAG 63-3</strain>
    </source>
</reference>
<feature type="compositionally biased region" description="Low complexity" evidence="1">
    <location>
        <begin position="237"/>
        <end position="254"/>
    </location>
</feature>
<dbReference type="AlphaFoldDB" id="A0A7S0UJA3"/>
<protein>
    <submittedName>
        <fullName evidence="2">Uncharacterized protein</fullName>
    </submittedName>
</protein>
<name>A0A7S0UJA3_9CHLO</name>
<evidence type="ECO:0000256" key="1">
    <source>
        <dbReference type="SAM" id="MobiDB-lite"/>
    </source>
</evidence>
<dbReference type="EMBL" id="HBFM01001369">
    <property type="protein sequence ID" value="CAD8764373.1"/>
    <property type="molecule type" value="Transcribed_RNA"/>
</dbReference>
<proteinExistence type="predicted"/>